<dbReference type="RefSeq" id="WP_126630306.1">
    <property type="nucleotide sequence ID" value="NZ_BIFT01000002.1"/>
</dbReference>
<dbReference type="Gene3D" id="2.30.110.10">
    <property type="entry name" value="Electron Transport, Fmn-binding Protein, Chain A"/>
    <property type="match status" value="1"/>
</dbReference>
<dbReference type="InterPro" id="IPR012349">
    <property type="entry name" value="Split_barrel_FMN-bd"/>
</dbReference>
<evidence type="ECO:0008006" key="3">
    <source>
        <dbReference type="Google" id="ProtNLM"/>
    </source>
</evidence>
<dbReference type="SUPFAM" id="SSF50475">
    <property type="entry name" value="FMN-binding split barrel"/>
    <property type="match status" value="1"/>
</dbReference>
<evidence type="ECO:0000313" key="2">
    <source>
        <dbReference type="Proteomes" id="UP000287171"/>
    </source>
</evidence>
<dbReference type="Pfam" id="PF12900">
    <property type="entry name" value="Pyridox_ox_2"/>
    <property type="match status" value="1"/>
</dbReference>
<evidence type="ECO:0000313" key="1">
    <source>
        <dbReference type="EMBL" id="GCE30151.1"/>
    </source>
</evidence>
<name>A0A402BFG3_9CHLR</name>
<accession>A0A402BFG3</accession>
<dbReference type="AlphaFoldDB" id="A0A402BFG3"/>
<proteinExistence type="predicted"/>
<gene>
    <name evidence="1" type="ORF">KDA_56350</name>
</gene>
<comment type="caution">
    <text evidence="1">The sequence shown here is derived from an EMBL/GenBank/DDBJ whole genome shotgun (WGS) entry which is preliminary data.</text>
</comment>
<organism evidence="1 2">
    <name type="scientific">Dictyobacter alpinus</name>
    <dbReference type="NCBI Taxonomy" id="2014873"/>
    <lineage>
        <taxon>Bacteria</taxon>
        <taxon>Bacillati</taxon>
        <taxon>Chloroflexota</taxon>
        <taxon>Ktedonobacteria</taxon>
        <taxon>Ktedonobacterales</taxon>
        <taxon>Dictyobacteraceae</taxon>
        <taxon>Dictyobacter</taxon>
    </lineage>
</organism>
<sequence>MYGEMTRDQIDKVLDEHFIGRIGCQMQSKIHIIPINYVYDGNDIYANTLDGSKVRMMRSNPEVCFQVDEIVDSSNWRSVLAWGIFQELEGEEASRAVDLLTRKFVVMIASGHALHTMGGESNIQLPPNIIVYRLQLTEKTGRMEQSKP</sequence>
<dbReference type="InterPro" id="IPR024747">
    <property type="entry name" value="Pyridox_Oxase-rel"/>
</dbReference>
<dbReference type="Proteomes" id="UP000287171">
    <property type="component" value="Unassembled WGS sequence"/>
</dbReference>
<protein>
    <recommendedName>
        <fullName evidence="3">Pyridoxamine 5'-phosphate oxidase</fullName>
    </recommendedName>
</protein>
<dbReference type="EMBL" id="BIFT01000002">
    <property type="protein sequence ID" value="GCE30151.1"/>
    <property type="molecule type" value="Genomic_DNA"/>
</dbReference>
<keyword evidence="2" id="KW-1185">Reference proteome</keyword>
<reference evidence="2" key="1">
    <citation type="submission" date="2018-12" db="EMBL/GenBank/DDBJ databases">
        <title>Tengunoibacter tsumagoiensis gen. nov., sp. nov., Dictyobacter kobayashii sp. nov., D. alpinus sp. nov., and D. joshuensis sp. nov. and description of Dictyobacteraceae fam. nov. within the order Ktedonobacterales isolated from Tengu-no-mugimeshi.</title>
        <authorList>
            <person name="Wang C.M."/>
            <person name="Zheng Y."/>
            <person name="Sakai Y."/>
            <person name="Toyoda A."/>
            <person name="Minakuchi Y."/>
            <person name="Abe K."/>
            <person name="Yokota A."/>
            <person name="Yabe S."/>
        </authorList>
    </citation>
    <scope>NUCLEOTIDE SEQUENCE [LARGE SCALE GENOMIC DNA]</scope>
    <source>
        <strain evidence="2">Uno16</strain>
    </source>
</reference>
<dbReference type="OrthoDB" id="4726615at2"/>